<organism evidence="2 3">
    <name type="scientific">Oryza meyeriana var. granulata</name>
    <dbReference type="NCBI Taxonomy" id="110450"/>
    <lineage>
        <taxon>Eukaryota</taxon>
        <taxon>Viridiplantae</taxon>
        <taxon>Streptophyta</taxon>
        <taxon>Embryophyta</taxon>
        <taxon>Tracheophyta</taxon>
        <taxon>Spermatophyta</taxon>
        <taxon>Magnoliopsida</taxon>
        <taxon>Liliopsida</taxon>
        <taxon>Poales</taxon>
        <taxon>Poaceae</taxon>
        <taxon>BOP clade</taxon>
        <taxon>Oryzoideae</taxon>
        <taxon>Oryzeae</taxon>
        <taxon>Oryzinae</taxon>
        <taxon>Oryza</taxon>
        <taxon>Oryza meyeriana</taxon>
    </lineage>
</organism>
<evidence type="ECO:0008006" key="4">
    <source>
        <dbReference type="Google" id="ProtNLM"/>
    </source>
</evidence>
<evidence type="ECO:0000313" key="2">
    <source>
        <dbReference type="EMBL" id="KAF0897200.1"/>
    </source>
</evidence>
<keyword evidence="3" id="KW-1185">Reference proteome</keyword>
<name>A0A6G1CAK7_9ORYZ</name>
<comment type="caution">
    <text evidence="2">The sequence shown here is derived from an EMBL/GenBank/DDBJ whole genome shotgun (WGS) entry which is preliminary data.</text>
</comment>
<sequence>MGEFWHMDKERLFGEEAPAAIARWSSLLPRSRAPTEVSNGSRRSRSKILKADVKGSWHGGGHGHWFSSANVMSNSTAMEPFLYAHAPFPLFSTQPPPAAPTVQVPPSSSSGFGRRNRVATTPEAGNDANKRMYYTHEEDLKLVSTWLNNSTDPIEGNARKGETYWTKVAKAFNATTPDERKREVSHLKGHWHKTTKNISFFNGCYI</sequence>
<evidence type="ECO:0000256" key="1">
    <source>
        <dbReference type="SAM" id="MobiDB-lite"/>
    </source>
</evidence>
<feature type="region of interest" description="Disordered" evidence="1">
    <location>
        <begin position="98"/>
        <end position="125"/>
    </location>
</feature>
<reference evidence="2 3" key="1">
    <citation type="submission" date="2019-11" db="EMBL/GenBank/DDBJ databases">
        <title>Whole genome sequence of Oryza granulata.</title>
        <authorList>
            <person name="Li W."/>
        </authorList>
    </citation>
    <scope>NUCLEOTIDE SEQUENCE [LARGE SCALE GENOMIC DNA]</scope>
    <source>
        <strain evidence="3">cv. Menghai</strain>
        <tissue evidence="2">Leaf</tissue>
    </source>
</reference>
<gene>
    <name evidence="2" type="ORF">E2562_034243</name>
</gene>
<accession>A0A6G1CAK7</accession>
<dbReference type="AlphaFoldDB" id="A0A6G1CAK7"/>
<dbReference type="OrthoDB" id="687591at2759"/>
<protein>
    <recommendedName>
        <fullName evidence="4">Myb-like domain-containing protein</fullName>
    </recommendedName>
</protein>
<dbReference type="PANTHER" id="PTHR45224">
    <property type="entry name" value="OS01G0527900 PROTEIN-RELATED"/>
    <property type="match status" value="1"/>
</dbReference>
<dbReference type="Proteomes" id="UP000479710">
    <property type="component" value="Unassembled WGS sequence"/>
</dbReference>
<feature type="compositionally biased region" description="Low complexity" evidence="1">
    <location>
        <begin position="100"/>
        <end position="110"/>
    </location>
</feature>
<proteinExistence type="predicted"/>
<dbReference type="EMBL" id="SPHZ02000010">
    <property type="protein sequence ID" value="KAF0897200.1"/>
    <property type="molecule type" value="Genomic_DNA"/>
</dbReference>
<evidence type="ECO:0000313" key="3">
    <source>
        <dbReference type="Proteomes" id="UP000479710"/>
    </source>
</evidence>